<dbReference type="GO" id="GO:0031470">
    <property type="term" value="C:carboxysome"/>
    <property type="evidence" value="ECO:0007669"/>
    <property type="project" value="UniProtKB-SubCell"/>
</dbReference>
<dbReference type="Pfam" id="PF00936">
    <property type="entry name" value="BMC"/>
    <property type="match status" value="2"/>
</dbReference>
<dbReference type="PROSITE" id="PS51930">
    <property type="entry name" value="BMC_2"/>
    <property type="match status" value="2"/>
</dbReference>
<dbReference type="SMART" id="SM00877">
    <property type="entry name" value="BMC"/>
    <property type="match status" value="2"/>
</dbReference>
<keyword evidence="1" id="KW-0120">Carbon dioxide fixation</keyword>
<dbReference type="PANTHER" id="PTHR33941:SF11">
    <property type="entry name" value="BACTERIAL MICROCOMPARTMENT SHELL PROTEIN PDUJ"/>
    <property type="match status" value="1"/>
</dbReference>
<dbReference type="Gene3D" id="3.30.70.1710">
    <property type="match status" value="2"/>
</dbReference>
<dbReference type="CDD" id="cd07057">
    <property type="entry name" value="BMC_CcmK"/>
    <property type="match status" value="2"/>
</dbReference>
<dbReference type="InterPro" id="IPR044872">
    <property type="entry name" value="CcmK/CsoS1_BMC"/>
</dbReference>
<name>A0A951U4A9_9CYAN</name>
<protein>
    <submittedName>
        <fullName evidence="6">BMC domain-containing protein</fullName>
    </submittedName>
</protein>
<dbReference type="PROSITE" id="PS01139">
    <property type="entry name" value="BMC_1"/>
    <property type="match status" value="1"/>
</dbReference>
<feature type="domain" description="BMC" evidence="5">
    <location>
        <begin position="118"/>
        <end position="202"/>
    </location>
</feature>
<dbReference type="PANTHER" id="PTHR33941">
    <property type="entry name" value="PROPANEDIOL UTILIZATION PROTEIN PDUA"/>
    <property type="match status" value="1"/>
</dbReference>
<reference evidence="6" key="1">
    <citation type="submission" date="2021-05" db="EMBL/GenBank/DDBJ databases">
        <authorList>
            <person name="Pietrasiak N."/>
            <person name="Ward R."/>
            <person name="Stajich J.E."/>
            <person name="Kurbessoian T."/>
        </authorList>
    </citation>
    <scope>NUCLEOTIDE SEQUENCE</scope>
    <source>
        <strain evidence="6">GSE-TBD4-15B</strain>
    </source>
</reference>
<evidence type="ECO:0000313" key="6">
    <source>
        <dbReference type="EMBL" id="MBW4464312.1"/>
    </source>
</evidence>
<proteinExistence type="inferred from homology"/>
<reference evidence="6" key="2">
    <citation type="journal article" date="2022" name="Microbiol. Resour. Announc.">
        <title>Metagenome Sequencing to Explore Phylogenomics of Terrestrial Cyanobacteria.</title>
        <authorList>
            <person name="Ward R.D."/>
            <person name="Stajich J.E."/>
            <person name="Johansen J.R."/>
            <person name="Huntemann M."/>
            <person name="Clum A."/>
            <person name="Foster B."/>
            <person name="Foster B."/>
            <person name="Roux S."/>
            <person name="Palaniappan K."/>
            <person name="Varghese N."/>
            <person name="Mukherjee S."/>
            <person name="Reddy T.B.K."/>
            <person name="Daum C."/>
            <person name="Copeland A."/>
            <person name="Chen I.A."/>
            <person name="Ivanova N.N."/>
            <person name="Kyrpides N.C."/>
            <person name="Shapiro N."/>
            <person name="Eloe-Fadrosh E.A."/>
            <person name="Pietrasiak N."/>
        </authorList>
    </citation>
    <scope>NUCLEOTIDE SEQUENCE</scope>
    <source>
        <strain evidence="6">GSE-TBD4-15B</strain>
    </source>
</reference>
<feature type="domain" description="BMC" evidence="5">
    <location>
        <begin position="13"/>
        <end position="97"/>
    </location>
</feature>
<dbReference type="GO" id="GO:0015977">
    <property type="term" value="P:carbon fixation"/>
    <property type="evidence" value="ECO:0007669"/>
    <property type="project" value="UniProtKB-KW"/>
</dbReference>
<sequence length="332" mass="35598">MTSSRPPIQSESALGLVSTRSFPAIIGVADNMLKAASVRLVGYEKTGSGYCTAVVRGGISDVRLAIDAGVDFAERIGQLVSSSVIPRPLANLEAVLPISDRLAQIAAEQGYSRLSNQAVGLLETRGFPAMVGAADAMLKSAEVYLSGYEIVGDGLCTAVIRGRISDVTVAVEAGMHEADRIGELHSVMVIPRPLEDLEETLPTASCWIEQPIALPISIKETQKELVSQAEAQAQSQAKSQAMPDLRQLPVADLEPVQFPEAAQPELLQFEVQPEVVRTEVVRTEVAQPEVAQPEVAESEAIQTEVIQPEVLDSRSEPIIRAKPFVLPEESID</sequence>
<evidence type="ECO:0000256" key="2">
    <source>
        <dbReference type="ARBA" id="ARBA00023587"/>
    </source>
</evidence>
<dbReference type="SUPFAM" id="SSF143414">
    <property type="entry name" value="CcmK-like"/>
    <property type="match status" value="2"/>
</dbReference>
<evidence type="ECO:0000256" key="1">
    <source>
        <dbReference type="ARBA" id="ARBA00023300"/>
    </source>
</evidence>
<accession>A0A951U4A9</accession>
<dbReference type="InterPro" id="IPR000249">
    <property type="entry name" value="BMC_dom"/>
</dbReference>
<organism evidence="6 7">
    <name type="scientific">Pegethrix bostrychoides GSE-TBD4-15B</name>
    <dbReference type="NCBI Taxonomy" id="2839662"/>
    <lineage>
        <taxon>Bacteria</taxon>
        <taxon>Bacillati</taxon>
        <taxon>Cyanobacteriota</taxon>
        <taxon>Cyanophyceae</taxon>
        <taxon>Oculatellales</taxon>
        <taxon>Oculatellaceae</taxon>
        <taxon>Pegethrix</taxon>
    </lineage>
</organism>
<comment type="similarity">
    <text evidence="3">Belongs to the bacterial microcompartments protein family. CsoS1 subfamily.</text>
</comment>
<comment type="subcellular location">
    <subcellularLocation>
        <location evidence="2">Carboxysome</location>
    </subcellularLocation>
</comment>
<dbReference type="EMBL" id="JAHHHV010000010">
    <property type="protein sequence ID" value="MBW4464312.1"/>
    <property type="molecule type" value="Genomic_DNA"/>
</dbReference>
<comment type="caution">
    <text evidence="6">The sequence shown here is derived from an EMBL/GenBank/DDBJ whole genome shotgun (WGS) entry which is preliminary data.</text>
</comment>
<evidence type="ECO:0000256" key="3">
    <source>
        <dbReference type="ARBA" id="ARBA00023780"/>
    </source>
</evidence>
<evidence type="ECO:0000256" key="4">
    <source>
        <dbReference type="ARBA" id="ARBA00024446"/>
    </source>
</evidence>
<gene>
    <name evidence="6" type="ORF">KME07_02575</name>
</gene>
<dbReference type="Proteomes" id="UP000707356">
    <property type="component" value="Unassembled WGS sequence"/>
</dbReference>
<keyword evidence="4" id="KW-1283">Bacterial microcompartment</keyword>
<dbReference type="InterPro" id="IPR020808">
    <property type="entry name" value="Bact_microcomp_CS"/>
</dbReference>
<evidence type="ECO:0000259" key="5">
    <source>
        <dbReference type="PROSITE" id="PS51930"/>
    </source>
</evidence>
<evidence type="ECO:0000313" key="7">
    <source>
        <dbReference type="Proteomes" id="UP000707356"/>
    </source>
</evidence>
<dbReference type="InterPro" id="IPR037233">
    <property type="entry name" value="CcmK-like_sf"/>
</dbReference>
<dbReference type="InterPro" id="IPR050575">
    <property type="entry name" value="BMC_shell"/>
</dbReference>
<dbReference type="AlphaFoldDB" id="A0A951U4A9"/>